<dbReference type="InterPro" id="IPR016194">
    <property type="entry name" value="SPOC-like_C_dom_sf"/>
</dbReference>
<dbReference type="SUPFAM" id="SSF100939">
    <property type="entry name" value="SPOC domain-like"/>
    <property type="match status" value="1"/>
</dbReference>
<evidence type="ECO:0000259" key="4">
    <source>
        <dbReference type="SMART" id="SM00559"/>
    </source>
</evidence>
<dbReference type="HAMAP" id="MF_01875">
    <property type="entry name" value="Prokaryotic_Ku"/>
    <property type="match status" value="1"/>
</dbReference>
<feature type="compositionally biased region" description="Low complexity" evidence="3">
    <location>
        <begin position="287"/>
        <end position="297"/>
    </location>
</feature>
<dbReference type="InterPro" id="IPR009187">
    <property type="entry name" value="Prok_Ku"/>
</dbReference>
<evidence type="ECO:0000256" key="3">
    <source>
        <dbReference type="SAM" id="MobiDB-lite"/>
    </source>
</evidence>
<dbReference type="FunFam" id="2.40.290.10:FF:000004">
    <property type="entry name" value="Non-homologous end joining protein Ku"/>
    <property type="match status" value="1"/>
</dbReference>
<dbReference type="GO" id="GO:0006303">
    <property type="term" value="P:double-strand break repair via nonhomologous end joining"/>
    <property type="evidence" value="ECO:0007669"/>
    <property type="project" value="UniProtKB-UniRule"/>
</dbReference>
<organism evidence="5 6">
    <name type="scientific">Nitrosospira multiformis</name>
    <dbReference type="NCBI Taxonomy" id="1231"/>
    <lineage>
        <taxon>Bacteria</taxon>
        <taxon>Pseudomonadati</taxon>
        <taxon>Pseudomonadota</taxon>
        <taxon>Betaproteobacteria</taxon>
        <taxon>Nitrosomonadales</taxon>
        <taxon>Nitrosomonadaceae</taxon>
        <taxon>Nitrosospira</taxon>
    </lineage>
</organism>
<comment type="subunit">
    <text evidence="2">Homodimer. Interacts with LigD.</text>
</comment>
<dbReference type="CDD" id="cd00789">
    <property type="entry name" value="KU_like"/>
    <property type="match status" value="1"/>
</dbReference>
<feature type="domain" description="Ku" evidence="4">
    <location>
        <begin position="58"/>
        <end position="186"/>
    </location>
</feature>
<dbReference type="GO" id="GO:0003690">
    <property type="term" value="F:double-stranded DNA binding"/>
    <property type="evidence" value="ECO:0007669"/>
    <property type="project" value="UniProtKB-UniRule"/>
</dbReference>
<accession>A0A1H8BWC4</accession>
<evidence type="ECO:0000313" key="5">
    <source>
        <dbReference type="EMBL" id="SEM86859.1"/>
    </source>
</evidence>
<dbReference type="GO" id="GO:0006310">
    <property type="term" value="P:DNA recombination"/>
    <property type="evidence" value="ECO:0007669"/>
    <property type="project" value="UniProtKB-KW"/>
</dbReference>
<dbReference type="SMART" id="SM00559">
    <property type="entry name" value="Ku78"/>
    <property type="match status" value="1"/>
</dbReference>
<dbReference type="AlphaFoldDB" id="A0A1H8BWC4"/>
<keyword evidence="2" id="KW-0234">DNA repair</keyword>
<proteinExistence type="inferred from homology"/>
<keyword evidence="2" id="KW-0227">DNA damage</keyword>
<keyword evidence="2" id="KW-0233">DNA recombination</keyword>
<feature type="region of interest" description="Disordered" evidence="3">
    <location>
        <begin position="268"/>
        <end position="305"/>
    </location>
</feature>
<dbReference type="EMBL" id="FOCT01000001">
    <property type="protein sequence ID" value="SEM86859.1"/>
    <property type="molecule type" value="Genomic_DNA"/>
</dbReference>
<comment type="similarity">
    <text evidence="2">Belongs to the prokaryotic Ku family.</text>
</comment>
<reference evidence="5 6" key="1">
    <citation type="submission" date="2016-10" db="EMBL/GenBank/DDBJ databases">
        <authorList>
            <person name="de Groot N.N."/>
        </authorList>
    </citation>
    <scope>NUCLEOTIDE SEQUENCE [LARGE SCALE GENOMIC DNA]</scope>
    <source>
        <strain evidence="5 6">Nl18</strain>
    </source>
</reference>
<dbReference type="Proteomes" id="UP000183898">
    <property type="component" value="Unassembled WGS sequence"/>
</dbReference>
<sequence length="305" mass="34316">MVASASTRALWKGAISFGLVHIPVALHTATTEQGLNFDWLDKRSMDPVGYKRINKRTGKEIDKEDIVKGIEYEDGHYVILSQEEIAAAYPKTTQTIAIEMFVPATDIPFIYLERPYYVTPANKGEKVYALLRETLSRTERVGIARVIIQTKQHLAALIPFGRALVLNLLRWGDEIRSSENLSFPAEGAKEAGITDKELKMAEQLVMDMSGKWDPDEFHDSFKDEIMKLVNEKVETGDIQTVVEPEEVELQRGGGAQILDLTELLQRSLKKRTDNEDRDRRPVRKPAKSTTASSAPARGAHKRRAV</sequence>
<dbReference type="PANTHER" id="PTHR41251">
    <property type="entry name" value="NON-HOMOLOGOUS END JOINING PROTEIN KU"/>
    <property type="match status" value="1"/>
</dbReference>
<dbReference type="PIRSF" id="PIRSF006493">
    <property type="entry name" value="Prok_Ku"/>
    <property type="match status" value="1"/>
</dbReference>
<keyword evidence="1 2" id="KW-0238">DNA-binding</keyword>
<dbReference type="Pfam" id="PF02735">
    <property type="entry name" value="Ku"/>
    <property type="match status" value="1"/>
</dbReference>
<gene>
    <name evidence="2" type="primary">ku</name>
    <name evidence="5" type="ORF">SAMN05216404_101365</name>
</gene>
<protein>
    <recommendedName>
        <fullName evidence="2">Non-homologous end joining protein Ku</fullName>
    </recommendedName>
</protein>
<dbReference type="RefSeq" id="WP_074743850.1">
    <property type="nucleotide sequence ID" value="NZ_FOCT01000001.1"/>
</dbReference>
<name>A0A1H8BWC4_9PROT</name>
<feature type="compositionally biased region" description="Basic and acidic residues" evidence="3">
    <location>
        <begin position="270"/>
        <end position="279"/>
    </location>
</feature>
<evidence type="ECO:0000256" key="1">
    <source>
        <dbReference type="ARBA" id="ARBA00023125"/>
    </source>
</evidence>
<comment type="function">
    <text evidence="2">With LigD forms a non-homologous end joining (NHEJ) DNA repair enzyme, which repairs dsDNA breaks with reduced fidelity. Binds linear dsDNA with 5'- and 3'- overhangs but not closed circular dsDNA nor ssDNA. Recruits and stimulates the ligase activity of LigD.</text>
</comment>
<dbReference type="NCBIfam" id="TIGR02772">
    <property type="entry name" value="Ku_bact"/>
    <property type="match status" value="1"/>
</dbReference>
<dbReference type="InterPro" id="IPR006164">
    <property type="entry name" value="DNA_bd_Ku70/Ku80"/>
</dbReference>
<dbReference type="PANTHER" id="PTHR41251:SF1">
    <property type="entry name" value="NON-HOMOLOGOUS END JOINING PROTEIN KU"/>
    <property type="match status" value="1"/>
</dbReference>
<dbReference type="Gene3D" id="2.40.290.10">
    <property type="match status" value="1"/>
</dbReference>
<evidence type="ECO:0000313" key="6">
    <source>
        <dbReference type="Proteomes" id="UP000183898"/>
    </source>
</evidence>
<evidence type="ECO:0000256" key="2">
    <source>
        <dbReference type="HAMAP-Rule" id="MF_01875"/>
    </source>
</evidence>